<sequence length="78" mass="8935">MRAAGEAHRAVVVSVSVGVRVEQLGGNTRHPSQEECSNKQLKEERVEKRKTSTVIATKAKRKGMWGRWKNNQRMKKEF</sequence>
<dbReference type="AlphaFoldDB" id="V5B6Y0"/>
<proteinExistence type="predicted"/>
<dbReference type="EMBL" id="AYLP01000246">
    <property type="protein sequence ID" value="ESS61752.1"/>
    <property type="molecule type" value="Genomic_DNA"/>
</dbReference>
<feature type="compositionally biased region" description="Basic and acidic residues" evidence="1">
    <location>
        <begin position="31"/>
        <end position="50"/>
    </location>
</feature>
<gene>
    <name evidence="2" type="ORF">TCDM_10635</name>
</gene>
<feature type="region of interest" description="Disordered" evidence="1">
    <location>
        <begin position="23"/>
        <end position="78"/>
    </location>
</feature>
<evidence type="ECO:0000313" key="2">
    <source>
        <dbReference type="EMBL" id="ESS61752.1"/>
    </source>
</evidence>
<organism evidence="2 3">
    <name type="scientific">Trypanosoma cruzi Dm28c</name>
    <dbReference type="NCBI Taxonomy" id="1416333"/>
    <lineage>
        <taxon>Eukaryota</taxon>
        <taxon>Discoba</taxon>
        <taxon>Euglenozoa</taxon>
        <taxon>Kinetoplastea</taxon>
        <taxon>Metakinetoplastina</taxon>
        <taxon>Trypanosomatida</taxon>
        <taxon>Trypanosomatidae</taxon>
        <taxon>Trypanosoma</taxon>
        <taxon>Schizotrypanum</taxon>
    </lineage>
</organism>
<reference evidence="2 3" key="1">
    <citation type="journal article" date="2014" name="Genome Announc.">
        <title>Trypanosoma cruzi Clone Dm28c Draft Genome Sequence.</title>
        <authorList>
            <person name="Grisard E.C."/>
            <person name="Teixeira S.M."/>
            <person name="de Almeida L.G."/>
            <person name="Stoco P.H."/>
            <person name="Gerber A.L."/>
            <person name="Talavera-Lopez C."/>
            <person name="Lima O.C."/>
            <person name="Andersson B."/>
            <person name="de Vasconcelos A.T."/>
        </authorList>
    </citation>
    <scope>NUCLEOTIDE SEQUENCE [LARGE SCALE GENOMIC DNA]</scope>
    <source>
        <strain evidence="2 3">Dm28c</strain>
    </source>
</reference>
<evidence type="ECO:0000256" key="1">
    <source>
        <dbReference type="SAM" id="MobiDB-lite"/>
    </source>
</evidence>
<dbReference type="VEuPathDB" id="TriTrypDB:TCDM_10635"/>
<accession>V5B6Y0</accession>
<name>V5B6Y0_TRYCR</name>
<evidence type="ECO:0000313" key="3">
    <source>
        <dbReference type="Proteomes" id="UP000017861"/>
    </source>
</evidence>
<protein>
    <submittedName>
        <fullName evidence="2">Uncharacterized protein</fullName>
    </submittedName>
</protein>
<comment type="caution">
    <text evidence="2">The sequence shown here is derived from an EMBL/GenBank/DDBJ whole genome shotgun (WGS) entry which is preliminary data.</text>
</comment>
<dbReference type="Proteomes" id="UP000017861">
    <property type="component" value="Unassembled WGS sequence"/>
</dbReference>